<name>A0A251SPP4_HELAN</name>
<dbReference type="Gramene" id="mRNA:HanXRQr2_Chr13g0577941">
    <property type="protein sequence ID" value="CDS:HanXRQr2_Chr13g0577941.1"/>
    <property type="gene ID" value="HanXRQr2_Chr13g0577941"/>
</dbReference>
<evidence type="ECO:0000313" key="3">
    <source>
        <dbReference type="Proteomes" id="UP000215914"/>
    </source>
</evidence>
<reference evidence="1" key="3">
    <citation type="submission" date="2020-06" db="EMBL/GenBank/DDBJ databases">
        <title>Helianthus annuus Genome sequencing and assembly Release 2.</title>
        <authorList>
            <person name="Gouzy J."/>
            <person name="Langlade N."/>
            <person name="Munos S."/>
        </authorList>
    </citation>
    <scope>NUCLEOTIDE SEQUENCE</scope>
    <source>
        <tissue evidence="1">Leaves</tissue>
    </source>
</reference>
<gene>
    <name evidence="2" type="ORF">HannXRQ_Chr13g0391871</name>
    <name evidence="1" type="ORF">HanXRQr2_Chr13g0577941</name>
</gene>
<keyword evidence="3" id="KW-1185">Reference proteome</keyword>
<organism evidence="2 3">
    <name type="scientific">Helianthus annuus</name>
    <name type="common">Common sunflower</name>
    <dbReference type="NCBI Taxonomy" id="4232"/>
    <lineage>
        <taxon>Eukaryota</taxon>
        <taxon>Viridiplantae</taxon>
        <taxon>Streptophyta</taxon>
        <taxon>Embryophyta</taxon>
        <taxon>Tracheophyta</taxon>
        <taxon>Spermatophyta</taxon>
        <taxon>Magnoliopsida</taxon>
        <taxon>eudicotyledons</taxon>
        <taxon>Gunneridae</taxon>
        <taxon>Pentapetalae</taxon>
        <taxon>asterids</taxon>
        <taxon>campanulids</taxon>
        <taxon>Asterales</taxon>
        <taxon>Asteraceae</taxon>
        <taxon>Asteroideae</taxon>
        <taxon>Heliantheae alliance</taxon>
        <taxon>Heliantheae</taxon>
        <taxon>Helianthus</taxon>
    </lineage>
</organism>
<sequence length="87" mass="10434">MLSHGIPQNIEDNSFLISDPTIDLRFVRSPNHYFVFFWVLKLRFLHHRSLSHRSIPFDSFHTRQFLQEDVEDEHDEGDSRVLVKPDQ</sequence>
<proteinExistence type="predicted"/>
<dbReference type="InParanoid" id="A0A251SPP4"/>
<dbReference type="EMBL" id="CM007902">
    <property type="protein sequence ID" value="OTG00513.1"/>
    <property type="molecule type" value="Genomic_DNA"/>
</dbReference>
<dbReference type="EMBL" id="MNCJ02000328">
    <property type="protein sequence ID" value="KAF5772518.1"/>
    <property type="molecule type" value="Genomic_DNA"/>
</dbReference>
<evidence type="ECO:0000313" key="1">
    <source>
        <dbReference type="EMBL" id="KAF5772518.1"/>
    </source>
</evidence>
<reference evidence="2" key="2">
    <citation type="submission" date="2017-02" db="EMBL/GenBank/DDBJ databases">
        <title>Sunflower complete genome.</title>
        <authorList>
            <person name="Langlade N."/>
            <person name="Munos S."/>
        </authorList>
    </citation>
    <scope>NUCLEOTIDE SEQUENCE [LARGE SCALE GENOMIC DNA]</scope>
    <source>
        <tissue evidence="2">Leaves</tissue>
    </source>
</reference>
<protein>
    <submittedName>
        <fullName evidence="2">Uncharacterized protein</fullName>
    </submittedName>
</protein>
<dbReference type="AlphaFoldDB" id="A0A251SPP4"/>
<dbReference type="Proteomes" id="UP000215914">
    <property type="component" value="Chromosome 13"/>
</dbReference>
<reference evidence="1 3" key="1">
    <citation type="journal article" date="2017" name="Nature">
        <title>The sunflower genome provides insights into oil metabolism, flowering and Asterid evolution.</title>
        <authorList>
            <person name="Badouin H."/>
            <person name="Gouzy J."/>
            <person name="Grassa C.J."/>
            <person name="Murat F."/>
            <person name="Staton S.E."/>
            <person name="Cottret L."/>
            <person name="Lelandais-Briere C."/>
            <person name="Owens G.L."/>
            <person name="Carrere S."/>
            <person name="Mayjonade B."/>
            <person name="Legrand L."/>
            <person name="Gill N."/>
            <person name="Kane N.C."/>
            <person name="Bowers J.E."/>
            <person name="Hubner S."/>
            <person name="Bellec A."/>
            <person name="Berard A."/>
            <person name="Berges H."/>
            <person name="Blanchet N."/>
            <person name="Boniface M.C."/>
            <person name="Brunel D."/>
            <person name="Catrice O."/>
            <person name="Chaidir N."/>
            <person name="Claudel C."/>
            <person name="Donnadieu C."/>
            <person name="Faraut T."/>
            <person name="Fievet G."/>
            <person name="Helmstetter N."/>
            <person name="King M."/>
            <person name="Knapp S.J."/>
            <person name="Lai Z."/>
            <person name="Le Paslier M.C."/>
            <person name="Lippi Y."/>
            <person name="Lorenzon L."/>
            <person name="Mandel J.R."/>
            <person name="Marage G."/>
            <person name="Marchand G."/>
            <person name="Marquand E."/>
            <person name="Bret-Mestries E."/>
            <person name="Morien E."/>
            <person name="Nambeesan S."/>
            <person name="Nguyen T."/>
            <person name="Pegot-Espagnet P."/>
            <person name="Pouilly N."/>
            <person name="Raftis F."/>
            <person name="Sallet E."/>
            <person name="Schiex T."/>
            <person name="Thomas J."/>
            <person name="Vandecasteele C."/>
            <person name="Vares D."/>
            <person name="Vear F."/>
            <person name="Vautrin S."/>
            <person name="Crespi M."/>
            <person name="Mangin B."/>
            <person name="Burke J.M."/>
            <person name="Salse J."/>
            <person name="Munos S."/>
            <person name="Vincourt P."/>
            <person name="Rieseberg L.H."/>
            <person name="Langlade N.B."/>
        </authorList>
    </citation>
    <scope>NUCLEOTIDE SEQUENCE [LARGE SCALE GENOMIC DNA]</scope>
    <source>
        <strain evidence="3">cv. SF193</strain>
        <tissue evidence="1">Leaves</tissue>
    </source>
</reference>
<accession>A0A251SPP4</accession>
<evidence type="ECO:0000313" key="2">
    <source>
        <dbReference type="EMBL" id="OTG00513.1"/>
    </source>
</evidence>